<dbReference type="PANTHER" id="PTHR43108">
    <property type="entry name" value="N-ACETYLGLUCOSAMINE-6-SULFATASE FAMILY MEMBER"/>
    <property type="match status" value="1"/>
</dbReference>
<organism evidence="8 9">
    <name type="scientific">Tautonia plasticadhaerens</name>
    <dbReference type="NCBI Taxonomy" id="2527974"/>
    <lineage>
        <taxon>Bacteria</taxon>
        <taxon>Pseudomonadati</taxon>
        <taxon>Planctomycetota</taxon>
        <taxon>Planctomycetia</taxon>
        <taxon>Isosphaerales</taxon>
        <taxon>Isosphaeraceae</taxon>
        <taxon>Tautonia</taxon>
    </lineage>
</organism>
<keyword evidence="4" id="KW-0325">Glycoprotein</keyword>
<comment type="similarity">
    <text evidence="1">Belongs to the sulfatase family.</text>
</comment>
<dbReference type="InterPro" id="IPR017850">
    <property type="entry name" value="Alkaline_phosphatase_core_sf"/>
</dbReference>
<dbReference type="EC" id="3.1.6.1" evidence="8"/>
<keyword evidence="9" id="KW-1185">Reference proteome</keyword>
<evidence type="ECO:0000256" key="6">
    <source>
        <dbReference type="SAM" id="SignalP"/>
    </source>
</evidence>
<evidence type="ECO:0000256" key="4">
    <source>
        <dbReference type="ARBA" id="ARBA00023180"/>
    </source>
</evidence>
<evidence type="ECO:0000256" key="5">
    <source>
        <dbReference type="SAM" id="MobiDB-lite"/>
    </source>
</evidence>
<keyword evidence="3 8" id="KW-0378">Hydrolase</keyword>
<accession>A0A518GV53</accession>
<dbReference type="Pfam" id="PF00884">
    <property type="entry name" value="Sulfatase"/>
    <property type="match status" value="1"/>
</dbReference>
<gene>
    <name evidence="8" type="ORF">ElP_02990</name>
</gene>
<evidence type="ECO:0000256" key="1">
    <source>
        <dbReference type="ARBA" id="ARBA00008779"/>
    </source>
</evidence>
<feature type="region of interest" description="Disordered" evidence="5">
    <location>
        <begin position="480"/>
        <end position="511"/>
    </location>
</feature>
<dbReference type="PROSITE" id="PS00523">
    <property type="entry name" value="SULFATASE_1"/>
    <property type="match status" value="1"/>
</dbReference>
<name>A0A518GV53_9BACT</name>
<dbReference type="EMBL" id="CP036426">
    <property type="protein sequence ID" value="QDV32467.1"/>
    <property type="molecule type" value="Genomic_DNA"/>
</dbReference>
<evidence type="ECO:0000256" key="3">
    <source>
        <dbReference type="ARBA" id="ARBA00022801"/>
    </source>
</evidence>
<protein>
    <submittedName>
        <fullName evidence="8">Arylsulfatase</fullName>
        <ecNumber evidence="8">3.1.6.1</ecNumber>
    </submittedName>
</protein>
<dbReference type="KEGG" id="tpla:ElP_02990"/>
<dbReference type="OrthoDB" id="237120at2"/>
<keyword evidence="2 6" id="KW-0732">Signal</keyword>
<sequence precursor="true">MTARLAPPMLLCLLLPTAAAAQGPGLGLPKLGDATPRNVVFILSDDHRFDAMGFMGHPFLETPNMDRLAAGGVHLANAFVTTSLCSPSRASILTGLYAHNHRVVDNNNPVPPGTVFFPQYLQAAGYETAFVGKWHMGGGSDDPRPGFDRWVSFRGQGSYLPGPDGLNVDGVRVPQRGYITDELTDYAVDWLEGRSGDTPFFLYLSHKGVHAEFEPAGRHKGAYDDAEFTPPDTMDPEFEGFRDRPMWVQNQRNSWHGVEFPYHSTLDVSEFYEDYCETLLGVDESIGRVLDTLDAMGVLDETVVIYMGDNGFGFGEHGLIDKRVAYEWSMRVPMLMHCPDLFSPGTRVEQVVANIDVAPTILQAAGLAAPDHFDGRSALGLAAGEDVEWRDSLLYEYYWERNFPHTPTIFALRTDQYKFVRPHGLWDLDELYDLRADPAETTNLVFSPEHQEVLRTLKGRLFDTLEGTGGMTVPIYADRGGSQNLRNADGSPAAEFPEPLLRRVPPDRERP</sequence>
<dbReference type="RefSeq" id="WP_145266572.1">
    <property type="nucleotide sequence ID" value="NZ_CP036426.1"/>
</dbReference>
<feature type="compositionally biased region" description="Basic and acidic residues" evidence="5">
    <location>
        <begin position="500"/>
        <end position="511"/>
    </location>
</feature>
<evidence type="ECO:0000256" key="2">
    <source>
        <dbReference type="ARBA" id="ARBA00022729"/>
    </source>
</evidence>
<reference evidence="8 9" key="1">
    <citation type="submission" date="2019-02" db="EMBL/GenBank/DDBJ databases">
        <title>Deep-cultivation of Planctomycetes and their phenomic and genomic characterization uncovers novel biology.</title>
        <authorList>
            <person name="Wiegand S."/>
            <person name="Jogler M."/>
            <person name="Boedeker C."/>
            <person name="Pinto D."/>
            <person name="Vollmers J."/>
            <person name="Rivas-Marin E."/>
            <person name="Kohn T."/>
            <person name="Peeters S.H."/>
            <person name="Heuer A."/>
            <person name="Rast P."/>
            <person name="Oberbeckmann S."/>
            <person name="Bunk B."/>
            <person name="Jeske O."/>
            <person name="Meyerdierks A."/>
            <person name="Storesund J.E."/>
            <person name="Kallscheuer N."/>
            <person name="Luecker S."/>
            <person name="Lage O.M."/>
            <person name="Pohl T."/>
            <person name="Merkel B.J."/>
            <person name="Hornburger P."/>
            <person name="Mueller R.-W."/>
            <person name="Bruemmer F."/>
            <person name="Labrenz M."/>
            <person name="Spormann A.M."/>
            <person name="Op den Camp H."/>
            <person name="Overmann J."/>
            <person name="Amann R."/>
            <person name="Jetten M.S.M."/>
            <person name="Mascher T."/>
            <person name="Medema M.H."/>
            <person name="Devos D.P."/>
            <person name="Kaster A.-K."/>
            <person name="Ovreas L."/>
            <person name="Rohde M."/>
            <person name="Galperin M.Y."/>
            <person name="Jogler C."/>
        </authorList>
    </citation>
    <scope>NUCLEOTIDE SEQUENCE [LARGE SCALE GENOMIC DNA]</scope>
    <source>
        <strain evidence="8 9">ElP</strain>
    </source>
</reference>
<feature type="chain" id="PRO_5021852931" evidence="6">
    <location>
        <begin position="21"/>
        <end position="511"/>
    </location>
</feature>
<dbReference type="AlphaFoldDB" id="A0A518GV53"/>
<dbReference type="PROSITE" id="PS00149">
    <property type="entry name" value="SULFATASE_2"/>
    <property type="match status" value="1"/>
</dbReference>
<dbReference type="Gene3D" id="3.40.720.10">
    <property type="entry name" value="Alkaline Phosphatase, subunit A"/>
    <property type="match status" value="1"/>
</dbReference>
<feature type="domain" description="Sulfatase N-terminal" evidence="7">
    <location>
        <begin position="37"/>
        <end position="366"/>
    </location>
</feature>
<dbReference type="GO" id="GO:0004065">
    <property type="term" value="F:arylsulfatase activity"/>
    <property type="evidence" value="ECO:0007669"/>
    <property type="project" value="UniProtKB-EC"/>
</dbReference>
<evidence type="ECO:0000313" key="9">
    <source>
        <dbReference type="Proteomes" id="UP000317835"/>
    </source>
</evidence>
<evidence type="ECO:0000259" key="7">
    <source>
        <dbReference type="Pfam" id="PF00884"/>
    </source>
</evidence>
<dbReference type="PANTHER" id="PTHR43108:SF8">
    <property type="entry name" value="SD21168P"/>
    <property type="match status" value="1"/>
</dbReference>
<feature type="signal peptide" evidence="6">
    <location>
        <begin position="1"/>
        <end position="20"/>
    </location>
</feature>
<dbReference type="InterPro" id="IPR024607">
    <property type="entry name" value="Sulfatase_CS"/>
</dbReference>
<dbReference type="Proteomes" id="UP000317835">
    <property type="component" value="Chromosome"/>
</dbReference>
<dbReference type="SUPFAM" id="SSF53649">
    <property type="entry name" value="Alkaline phosphatase-like"/>
    <property type="match status" value="1"/>
</dbReference>
<dbReference type="CDD" id="cd16031">
    <property type="entry name" value="G6S_like"/>
    <property type="match status" value="1"/>
</dbReference>
<proteinExistence type="inferred from homology"/>
<evidence type="ECO:0000313" key="8">
    <source>
        <dbReference type="EMBL" id="QDV32467.1"/>
    </source>
</evidence>
<dbReference type="InterPro" id="IPR000917">
    <property type="entry name" value="Sulfatase_N"/>
</dbReference>